<evidence type="ECO:0008006" key="9">
    <source>
        <dbReference type="Google" id="ProtNLM"/>
    </source>
</evidence>
<dbReference type="InterPro" id="IPR000014">
    <property type="entry name" value="PAS"/>
</dbReference>
<dbReference type="PROSITE" id="PS50110">
    <property type="entry name" value="RESPONSE_REGULATORY"/>
    <property type="match status" value="1"/>
</dbReference>
<dbReference type="Gene3D" id="3.40.50.2300">
    <property type="match status" value="1"/>
</dbReference>
<dbReference type="Proteomes" id="UP000241818">
    <property type="component" value="Unassembled WGS sequence"/>
</dbReference>
<dbReference type="GeneID" id="36569367"/>
<dbReference type="CDD" id="cd17546">
    <property type="entry name" value="REC_hyHK_CKI1_RcsC-like"/>
    <property type="match status" value="1"/>
</dbReference>
<dbReference type="SUPFAM" id="SSF52172">
    <property type="entry name" value="CheY-like"/>
    <property type="match status" value="1"/>
</dbReference>
<accession>A0A2T3AR91</accession>
<dbReference type="InterPro" id="IPR000700">
    <property type="entry name" value="PAS-assoc_C"/>
</dbReference>
<protein>
    <recommendedName>
        <fullName evidence="9">Histidine kinase</fullName>
    </recommendedName>
</protein>
<dbReference type="InterPro" id="IPR005467">
    <property type="entry name" value="His_kinase_dom"/>
</dbReference>
<dbReference type="PANTHER" id="PTHR43719:SF30">
    <property type="entry name" value="TWO-COMPONENT SYSTEM RESPONSE REGULATOR"/>
    <property type="match status" value="1"/>
</dbReference>
<dbReference type="Gene3D" id="3.30.450.20">
    <property type="entry name" value="PAS domain"/>
    <property type="match status" value="2"/>
</dbReference>
<dbReference type="InterPro" id="IPR035965">
    <property type="entry name" value="PAS-like_dom_sf"/>
</dbReference>
<dbReference type="SUPFAM" id="SSF55785">
    <property type="entry name" value="PYP-like sensor domain (PAS domain)"/>
    <property type="match status" value="1"/>
</dbReference>
<dbReference type="GO" id="GO:0000155">
    <property type="term" value="F:phosphorelay sensor kinase activity"/>
    <property type="evidence" value="ECO:0007669"/>
    <property type="project" value="InterPro"/>
</dbReference>
<dbReference type="STRING" id="857342.A0A2T3AR91"/>
<dbReference type="CDD" id="cd16922">
    <property type="entry name" value="HATPase_EvgS-ArcB-TorS-like"/>
    <property type="match status" value="1"/>
</dbReference>
<dbReference type="InterPro" id="IPR036890">
    <property type="entry name" value="HATPase_C_sf"/>
</dbReference>
<evidence type="ECO:0000256" key="3">
    <source>
        <dbReference type="SAM" id="MobiDB-lite"/>
    </source>
</evidence>
<gene>
    <name evidence="7" type="ORF">M430DRAFT_109575</name>
</gene>
<dbReference type="SMART" id="SM00388">
    <property type="entry name" value="HisKA"/>
    <property type="match status" value="1"/>
</dbReference>
<feature type="compositionally biased region" description="Polar residues" evidence="3">
    <location>
        <begin position="185"/>
        <end position="226"/>
    </location>
</feature>
<dbReference type="PRINTS" id="PR00344">
    <property type="entry name" value="BCTRLSENSOR"/>
</dbReference>
<feature type="region of interest" description="Disordered" evidence="3">
    <location>
        <begin position="185"/>
        <end position="235"/>
    </location>
</feature>
<dbReference type="PROSITE" id="PS50113">
    <property type="entry name" value="PAC"/>
    <property type="match status" value="1"/>
</dbReference>
<dbReference type="SMART" id="SM00448">
    <property type="entry name" value="REC"/>
    <property type="match status" value="1"/>
</dbReference>
<dbReference type="Pfam" id="PF26131">
    <property type="entry name" value="PAS-like"/>
    <property type="match status" value="1"/>
</dbReference>
<dbReference type="Pfam" id="PF02518">
    <property type="entry name" value="HATPase_c"/>
    <property type="match status" value="1"/>
</dbReference>
<dbReference type="EMBL" id="KZ679018">
    <property type="protein sequence ID" value="PSS08789.1"/>
    <property type="molecule type" value="Genomic_DNA"/>
</dbReference>
<dbReference type="InterPro" id="IPR011006">
    <property type="entry name" value="CheY-like_superfamily"/>
</dbReference>
<feature type="compositionally biased region" description="Low complexity" evidence="3">
    <location>
        <begin position="23"/>
        <end position="39"/>
    </location>
</feature>
<dbReference type="Pfam" id="PF00072">
    <property type="entry name" value="Response_reg"/>
    <property type="match status" value="1"/>
</dbReference>
<feature type="domain" description="Histidine kinase" evidence="4">
    <location>
        <begin position="785"/>
        <end position="1060"/>
    </location>
</feature>
<proteinExistence type="predicted"/>
<dbReference type="InterPro" id="IPR058846">
    <property type="entry name" value="PAS-like"/>
</dbReference>
<dbReference type="InterPro" id="IPR004358">
    <property type="entry name" value="Sig_transdc_His_kin-like_C"/>
</dbReference>
<keyword evidence="1 2" id="KW-0597">Phosphoprotein</keyword>
<dbReference type="GO" id="GO:0006355">
    <property type="term" value="P:regulation of DNA-templated transcription"/>
    <property type="evidence" value="ECO:0007669"/>
    <property type="project" value="InterPro"/>
</dbReference>
<evidence type="ECO:0000313" key="7">
    <source>
        <dbReference type="EMBL" id="PSS08789.1"/>
    </source>
</evidence>
<dbReference type="InterPro" id="IPR036097">
    <property type="entry name" value="HisK_dim/P_sf"/>
</dbReference>
<feature type="compositionally biased region" description="Polar residues" evidence="3">
    <location>
        <begin position="1"/>
        <end position="16"/>
    </location>
</feature>
<evidence type="ECO:0000313" key="8">
    <source>
        <dbReference type="Proteomes" id="UP000241818"/>
    </source>
</evidence>
<keyword evidence="8" id="KW-1185">Reference proteome</keyword>
<evidence type="ECO:0000256" key="1">
    <source>
        <dbReference type="ARBA" id="ARBA00022553"/>
    </source>
</evidence>
<dbReference type="InterPro" id="IPR001789">
    <property type="entry name" value="Sig_transdc_resp-reg_receiver"/>
</dbReference>
<dbReference type="NCBIfam" id="TIGR00229">
    <property type="entry name" value="sensory_box"/>
    <property type="match status" value="1"/>
</dbReference>
<dbReference type="SUPFAM" id="SSF47384">
    <property type="entry name" value="Homodimeric domain of signal transducing histidine kinase"/>
    <property type="match status" value="1"/>
</dbReference>
<feature type="region of interest" description="Disordered" evidence="3">
    <location>
        <begin position="1"/>
        <end position="54"/>
    </location>
</feature>
<evidence type="ECO:0000256" key="2">
    <source>
        <dbReference type="PROSITE-ProRule" id="PRU00169"/>
    </source>
</evidence>
<name>A0A2T3AR91_AMORE</name>
<dbReference type="CDD" id="cd00130">
    <property type="entry name" value="PAS"/>
    <property type="match status" value="1"/>
</dbReference>
<dbReference type="Pfam" id="PF00989">
    <property type="entry name" value="PAS"/>
    <property type="match status" value="1"/>
</dbReference>
<feature type="domain" description="PAC" evidence="6">
    <location>
        <begin position="709"/>
        <end position="767"/>
    </location>
</feature>
<sequence length="1291" mass="143107">MINNVQDQSEGTTTLNLARGSLSKGSPPRSTGSSGSWTSRENHNTPLDPDVGNEQSSLQLLGNVGLLEFLETDERPTFVIDVANAVNFHPGGPLQIIFANASLRAHESIFDMITMKAGLDSPGIDATNNFTEFKAWALSFVKNNESLDVCLPSFPFGGITWTCSTLRKRFRLISRTSNSVITTARSASSNGALSTPSTQRSPLDASAQQLDSSSPEELNMASSPRQSIRESKSDVSANEMINAQELADSSFDWTRLRVSSALPEHIQFARSIDWAATPLGPIDTWTSDLRAMCNLIMGSPHPAALYWGNEYISIYNESYKQLAGQRHPKMMGQNYKFAWAEMWDTFKDVFSNAIQFGQATMKDDDCLFLKRNGLLEETYFTWAIAPLVGADGSVVGLYNPAFERTDRIIAERRMLTLREVSVRTATAREVKGVWDQVIKGLEYNVYDLPFVLLYSISETSGNEPSSIRSGSLGVAPRCTLEGSLGVPQGHRLTESPLDLKTSDEGLAPRLREAMKTDGSVLLTTEDGTLSNDLIDGLEWRGWPAPCRAAVIRPIHSTTGESILGFLVMGVNPRRPYDDDYSSFVELLSHQLTTSIEGAMLFEDQIRRGQRAARLAALDRQELSKQLDLRTQEAVESETKFTRMTEFAPVGMFIANSSGEISYSNDAWWEISKHPRADNSAGTWMESIIDEDREEVRTVWKKLVEERVPVTHEFRFKTLWQDRSGTRGNTWVLMSAYPERDENGKLKSVFGSITNISQQKWAEDFQKRRLEEAFELKRQQENFIDMTSHEMRNPLSAILQCADEISTTLSEYRSSDGEANSSQKIADLLDSSIDAAETISLCAQHQKRIVDDILTLSKLDSALLIVTPVAVQPVAVVQRALKMFEGELASNDIAMEFRMEMSYLDMNIDWVKLDPSRLLQVLINLTTNAIKFTNGQDERAIVVTIGASSAPPNGTDSDVDYFPTRSKHTDLTIDEAEWGKGENIYLKFAVQDTGRGLDESEMALLFQRFRQASPRTHVQYGGSGLGLFISRELTELQGGEIGVSSERGIGSTFAFYIKARRVEHMPQQTPILASLNSLRRSSTNDASVSFTIESRRNSSGKPVQLSNTSGKIRRTSALTSTSFPSLPSASTLDYSKLKVLIVEDNLVNQRVLQKQLRNLGFNVEVANHGGEALEVLKNSRLWAGREEDGKELAVILMDLEMPVMDGLTCARTIRVLEGEGTIIKHVPIIAVTANARLEQIESAISAGMDDVVSKPFRMPELIPKIEDLVAKSNDTTPWGSMPAKYSAAGSST</sequence>
<reference evidence="7 8" key="1">
    <citation type="journal article" date="2018" name="New Phytol.">
        <title>Comparative genomics and transcriptomics depict ericoid mycorrhizal fungi as versatile saprotrophs and plant mutualists.</title>
        <authorList>
            <person name="Martino E."/>
            <person name="Morin E."/>
            <person name="Grelet G.A."/>
            <person name="Kuo A."/>
            <person name="Kohler A."/>
            <person name="Daghino S."/>
            <person name="Barry K.W."/>
            <person name="Cichocki N."/>
            <person name="Clum A."/>
            <person name="Dockter R.B."/>
            <person name="Hainaut M."/>
            <person name="Kuo R.C."/>
            <person name="LaButti K."/>
            <person name="Lindahl B.D."/>
            <person name="Lindquist E.A."/>
            <person name="Lipzen A."/>
            <person name="Khouja H.R."/>
            <person name="Magnuson J."/>
            <person name="Murat C."/>
            <person name="Ohm R.A."/>
            <person name="Singer S.W."/>
            <person name="Spatafora J.W."/>
            <person name="Wang M."/>
            <person name="Veneault-Fourrey C."/>
            <person name="Henrissat B."/>
            <person name="Grigoriev I.V."/>
            <person name="Martin F.M."/>
            <person name="Perotto S."/>
        </authorList>
    </citation>
    <scope>NUCLEOTIDE SEQUENCE [LARGE SCALE GENOMIC DNA]</scope>
    <source>
        <strain evidence="7 8">ATCC 22711</strain>
    </source>
</reference>
<dbReference type="InterPro" id="IPR050956">
    <property type="entry name" value="2C_system_His_kinase"/>
</dbReference>
<dbReference type="InterPro" id="IPR003661">
    <property type="entry name" value="HisK_dim/P_dom"/>
</dbReference>
<evidence type="ECO:0000259" key="5">
    <source>
        <dbReference type="PROSITE" id="PS50110"/>
    </source>
</evidence>
<dbReference type="CDD" id="cd00082">
    <property type="entry name" value="HisKA"/>
    <property type="match status" value="1"/>
</dbReference>
<dbReference type="SUPFAM" id="SSF55874">
    <property type="entry name" value="ATPase domain of HSP90 chaperone/DNA topoisomerase II/histidine kinase"/>
    <property type="match status" value="1"/>
</dbReference>
<dbReference type="InParanoid" id="A0A2T3AR91"/>
<dbReference type="Pfam" id="PF00512">
    <property type="entry name" value="HisKA"/>
    <property type="match status" value="1"/>
</dbReference>
<evidence type="ECO:0000259" key="4">
    <source>
        <dbReference type="PROSITE" id="PS50109"/>
    </source>
</evidence>
<dbReference type="InterPro" id="IPR003594">
    <property type="entry name" value="HATPase_dom"/>
</dbReference>
<dbReference type="PROSITE" id="PS50109">
    <property type="entry name" value="HIS_KIN"/>
    <property type="match status" value="1"/>
</dbReference>
<dbReference type="InterPro" id="IPR013767">
    <property type="entry name" value="PAS_fold"/>
</dbReference>
<evidence type="ECO:0000259" key="6">
    <source>
        <dbReference type="PROSITE" id="PS50113"/>
    </source>
</evidence>
<dbReference type="RefSeq" id="XP_024717187.1">
    <property type="nucleotide sequence ID" value="XM_024861286.1"/>
</dbReference>
<dbReference type="SMART" id="SM00387">
    <property type="entry name" value="HATPase_c"/>
    <property type="match status" value="1"/>
</dbReference>
<dbReference type="Gene3D" id="1.10.287.130">
    <property type="match status" value="1"/>
</dbReference>
<feature type="modified residue" description="4-aspartylphosphate" evidence="2">
    <location>
        <position position="1197"/>
    </location>
</feature>
<dbReference type="PANTHER" id="PTHR43719">
    <property type="entry name" value="TWO-COMPONENT HISTIDINE KINASE"/>
    <property type="match status" value="1"/>
</dbReference>
<dbReference type="OrthoDB" id="60033at2759"/>
<dbReference type="Gene3D" id="3.30.565.10">
    <property type="entry name" value="Histidine kinase-like ATPase, C-terminal domain"/>
    <property type="match status" value="1"/>
</dbReference>
<feature type="domain" description="Response regulatory" evidence="5">
    <location>
        <begin position="1137"/>
        <end position="1268"/>
    </location>
</feature>
<organism evidence="7 8">
    <name type="scientific">Amorphotheca resinae ATCC 22711</name>
    <dbReference type="NCBI Taxonomy" id="857342"/>
    <lineage>
        <taxon>Eukaryota</taxon>
        <taxon>Fungi</taxon>
        <taxon>Dikarya</taxon>
        <taxon>Ascomycota</taxon>
        <taxon>Pezizomycotina</taxon>
        <taxon>Leotiomycetes</taxon>
        <taxon>Helotiales</taxon>
        <taxon>Amorphothecaceae</taxon>
        <taxon>Amorphotheca</taxon>
    </lineage>
</organism>